<comment type="caution">
    <text evidence="3">The sequence shown here is derived from an EMBL/GenBank/DDBJ whole genome shotgun (WGS) entry which is preliminary data.</text>
</comment>
<name>A0A1F5ZH49_9BACT</name>
<dbReference type="EMBL" id="MFIZ01000018">
    <property type="protein sequence ID" value="OGG11711.1"/>
    <property type="molecule type" value="Genomic_DNA"/>
</dbReference>
<dbReference type="GO" id="GO:0030655">
    <property type="term" value="P:beta-lactam antibiotic catabolic process"/>
    <property type="evidence" value="ECO:0007669"/>
    <property type="project" value="InterPro"/>
</dbReference>
<proteinExistence type="predicted"/>
<dbReference type="GO" id="GO:0008800">
    <property type="term" value="F:beta-lactamase activity"/>
    <property type="evidence" value="ECO:0007669"/>
    <property type="project" value="InterPro"/>
</dbReference>
<dbReference type="AlphaFoldDB" id="A0A1F5ZH49"/>
<evidence type="ECO:0000259" key="2">
    <source>
        <dbReference type="Pfam" id="PF13354"/>
    </source>
</evidence>
<dbReference type="InterPro" id="IPR045155">
    <property type="entry name" value="Beta-lactam_cat"/>
</dbReference>
<dbReference type="Gene3D" id="3.40.710.10">
    <property type="entry name" value="DD-peptidase/beta-lactamase superfamily"/>
    <property type="match status" value="1"/>
</dbReference>
<gene>
    <name evidence="3" type="ORF">A2Z00_03645</name>
</gene>
<dbReference type="GO" id="GO:0046677">
    <property type="term" value="P:response to antibiotic"/>
    <property type="evidence" value="ECO:0007669"/>
    <property type="project" value="InterPro"/>
</dbReference>
<dbReference type="SUPFAM" id="SSF56601">
    <property type="entry name" value="beta-lactamase/transpeptidase-like"/>
    <property type="match status" value="1"/>
</dbReference>
<organism evidence="3 4">
    <name type="scientific">Candidatus Gottesmanbacteria bacterium RBG_13_45_10</name>
    <dbReference type="NCBI Taxonomy" id="1798370"/>
    <lineage>
        <taxon>Bacteria</taxon>
        <taxon>Candidatus Gottesmaniibacteriota</taxon>
    </lineage>
</organism>
<protein>
    <recommendedName>
        <fullName evidence="2">Beta-lactamase class A catalytic domain-containing protein</fullName>
    </recommendedName>
</protein>
<reference evidence="3 4" key="1">
    <citation type="journal article" date="2016" name="Nat. Commun.">
        <title>Thousands of microbial genomes shed light on interconnected biogeochemical processes in an aquifer system.</title>
        <authorList>
            <person name="Anantharaman K."/>
            <person name="Brown C.T."/>
            <person name="Hug L.A."/>
            <person name="Sharon I."/>
            <person name="Castelle C.J."/>
            <person name="Probst A.J."/>
            <person name="Thomas B.C."/>
            <person name="Singh A."/>
            <person name="Wilkins M.J."/>
            <person name="Karaoz U."/>
            <person name="Brodie E.L."/>
            <person name="Williams K.H."/>
            <person name="Hubbard S.S."/>
            <person name="Banfield J.F."/>
        </authorList>
    </citation>
    <scope>NUCLEOTIDE SEQUENCE [LARGE SCALE GENOMIC DNA]</scope>
</reference>
<dbReference type="STRING" id="1798370.A2Z00_03645"/>
<evidence type="ECO:0000313" key="4">
    <source>
        <dbReference type="Proteomes" id="UP000177268"/>
    </source>
</evidence>
<evidence type="ECO:0000256" key="1">
    <source>
        <dbReference type="SAM" id="MobiDB-lite"/>
    </source>
</evidence>
<sequence>MKTKILAGIILLAIGIVSFYVGMSSYHEGESTSTPTPLAPIITNTPTPTVTPIPTQTPTPTLTPTPTPISIPTDGLKHVIDKSLEGTTGVYGVVVINFQTGERYAVNEHRVFVSASLYKLWVMATAFDEIQNGRLREDELLHQSIAVLNREFDISTRSAELTEGTISLSVKNALEKMITISHNYAALLLSERVKLSTVRRFLVNYGFTESALGEPTTTTAYDIALFFEKLYNGELADQEHTDKMTDLLKRQMLNNKLAKYLPLDLPVAHKTGEIDLYTHDAGITFGTNGDYVIAVLSESYFPPGAAQRIADISKAVYDYFEGK</sequence>
<accession>A0A1F5ZH49</accession>
<dbReference type="PANTHER" id="PTHR35333:SF3">
    <property type="entry name" value="BETA-LACTAMASE-TYPE TRANSPEPTIDASE FOLD CONTAINING PROTEIN"/>
    <property type="match status" value="1"/>
</dbReference>
<dbReference type="Proteomes" id="UP000177268">
    <property type="component" value="Unassembled WGS sequence"/>
</dbReference>
<dbReference type="InterPro" id="IPR012338">
    <property type="entry name" value="Beta-lactam/transpept-like"/>
</dbReference>
<feature type="compositionally biased region" description="Pro residues" evidence="1">
    <location>
        <begin position="49"/>
        <end position="67"/>
    </location>
</feature>
<dbReference type="Pfam" id="PF13354">
    <property type="entry name" value="Beta-lactamase2"/>
    <property type="match status" value="1"/>
</dbReference>
<dbReference type="InterPro" id="IPR000871">
    <property type="entry name" value="Beta-lactam_class-A"/>
</dbReference>
<feature type="region of interest" description="Disordered" evidence="1">
    <location>
        <begin position="47"/>
        <end position="67"/>
    </location>
</feature>
<feature type="domain" description="Beta-lactamase class A catalytic" evidence="2">
    <location>
        <begin position="92"/>
        <end position="296"/>
    </location>
</feature>
<evidence type="ECO:0000313" key="3">
    <source>
        <dbReference type="EMBL" id="OGG11711.1"/>
    </source>
</evidence>
<dbReference type="PANTHER" id="PTHR35333">
    <property type="entry name" value="BETA-LACTAMASE"/>
    <property type="match status" value="1"/>
</dbReference>